<dbReference type="EMBL" id="JANBUL010000252">
    <property type="protein sequence ID" value="KAJ2778062.1"/>
    <property type="molecule type" value="Genomic_DNA"/>
</dbReference>
<keyword evidence="5" id="KW-0813">Transport</keyword>
<keyword evidence="5" id="KW-0143">Chaperone</keyword>
<keyword evidence="2 5" id="KW-0472">Membrane</keyword>
<dbReference type="GO" id="GO:0015031">
    <property type="term" value="P:protein transport"/>
    <property type="evidence" value="ECO:0007669"/>
    <property type="project" value="UniProtKB-KW"/>
</dbReference>
<keyword evidence="2 5" id="KW-0999">Mitochondrion inner membrane</keyword>
<organism evidence="7 8">
    <name type="scientific">Coemansia javaensis</name>
    <dbReference type="NCBI Taxonomy" id="2761396"/>
    <lineage>
        <taxon>Eukaryota</taxon>
        <taxon>Fungi</taxon>
        <taxon>Fungi incertae sedis</taxon>
        <taxon>Zoopagomycota</taxon>
        <taxon>Kickxellomycotina</taxon>
        <taxon>Kickxellomycetes</taxon>
        <taxon>Kickxellales</taxon>
        <taxon>Kickxellaceae</taxon>
        <taxon>Coemansia</taxon>
    </lineage>
</organism>
<evidence type="ECO:0000256" key="5">
    <source>
        <dbReference type="RuleBase" id="RU367043"/>
    </source>
</evidence>
<gene>
    <name evidence="7" type="primary">TIM8</name>
    <name evidence="7" type="ORF">H4R18_004832</name>
</gene>
<evidence type="ECO:0000256" key="4">
    <source>
        <dbReference type="ARBA" id="ARBA00023010"/>
    </source>
</evidence>
<dbReference type="AlphaFoldDB" id="A0A9W8H6S9"/>
<dbReference type="Gene3D" id="1.10.287.810">
    <property type="entry name" value="Mitochondrial import inner membrane translocase subunit tim13 like domains"/>
    <property type="match status" value="1"/>
</dbReference>
<dbReference type="InterPro" id="IPR035427">
    <property type="entry name" value="Tim10-like_dom_sf"/>
</dbReference>
<evidence type="ECO:0000313" key="8">
    <source>
        <dbReference type="Proteomes" id="UP001140217"/>
    </source>
</evidence>
<feature type="domain" description="Tim10-like" evidence="6">
    <location>
        <begin position="13"/>
        <end position="76"/>
    </location>
</feature>
<evidence type="ECO:0000256" key="1">
    <source>
        <dbReference type="ARBA" id="ARBA00006720"/>
    </source>
</evidence>
<reference evidence="7" key="1">
    <citation type="submission" date="2022-07" db="EMBL/GenBank/DDBJ databases">
        <title>Phylogenomic reconstructions and comparative analyses of Kickxellomycotina fungi.</title>
        <authorList>
            <person name="Reynolds N.K."/>
            <person name="Stajich J.E."/>
            <person name="Barry K."/>
            <person name="Grigoriev I.V."/>
            <person name="Crous P."/>
            <person name="Smith M.E."/>
        </authorList>
    </citation>
    <scope>NUCLEOTIDE SEQUENCE</scope>
    <source>
        <strain evidence="7">NBRC 105414</strain>
    </source>
</reference>
<comment type="subcellular location">
    <subcellularLocation>
        <location evidence="5">Mitochondrion inner membrane</location>
        <topology evidence="5">Peripheral membrane protein</topology>
        <orientation evidence="5">Intermembrane side</orientation>
    </subcellularLocation>
</comment>
<comment type="caution">
    <text evidence="7">The sequence shown here is derived from an EMBL/GenBank/DDBJ whole genome shotgun (WGS) entry which is preliminary data.</text>
</comment>
<comment type="similarity">
    <text evidence="1 5">Belongs to the small Tim family.</text>
</comment>
<evidence type="ECO:0000256" key="2">
    <source>
        <dbReference type="ARBA" id="ARBA00022792"/>
    </source>
</evidence>
<dbReference type="InterPro" id="IPR004217">
    <property type="entry name" value="Tim10-like"/>
</dbReference>
<comment type="function">
    <text evidence="5">Mitochondrial intermembrane chaperone that participates in the import and insertion of some multi-pass transmembrane proteins into the mitochondrial inner membrane. Also required for the transfer of beta-barrel precursors from the TOM complex to the sorting and assembly machinery (SAM complex) of the outer membrane. Acts as a chaperone-like protein that protects the hydrophobic precursors from aggregation and guide them through the mitochondrial intermembrane space.</text>
</comment>
<evidence type="ECO:0000313" key="7">
    <source>
        <dbReference type="EMBL" id="KAJ2778062.1"/>
    </source>
</evidence>
<dbReference type="SUPFAM" id="SSF144122">
    <property type="entry name" value="Tim10-like"/>
    <property type="match status" value="1"/>
</dbReference>
<protein>
    <recommendedName>
        <fullName evidence="5">Mitochondrial import inner membrane translocase subunit</fullName>
    </recommendedName>
</protein>
<dbReference type="Proteomes" id="UP001140217">
    <property type="component" value="Unassembled WGS sequence"/>
</dbReference>
<proteinExistence type="inferred from homology"/>
<dbReference type="GO" id="GO:0005743">
    <property type="term" value="C:mitochondrial inner membrane"/>
    <property type="evidence" value="ECO:0007669"/>
    <property type="project" value="UniProtKB-SubCell"/>
</dbReference>
<comment type="subunit">
    <text evidence="5">Heterohexamer.</text>
</comment>
<keyword evidence="3 5" id="KW-0653">Protein transport</keyword>
<comment type="domain">
    <text evidence="5">The twin CX3C motif contains 4 conserved Cys residues that form 2 disulfide bonds in the mitochondrial intermembrane space.</text>
</comment>
<accession>A0A9W8H6S9</accession>
<dbReference type="OrthoDB" id="344165at2759"/>
<sequence>MAFDEATQRELQQVLEKETAKAQLQNTVHEFTGRCWDVCIREAKSNQLSSKESQCMRNCVERFIDASMFVVKRLQSLQN</sequence>
<evidence type="ECO:0000256" key="3">
    <source>
        <dbReference type="ARBA" id="ARBA00022927"/>
    </source>
</evidence>
<evidence type="ECO:0000259" key="6">
    <source>
        <dbReference type="Pfam" id="PF02953"/>
    </source>
</evidence>
<keyword evidence="4 5" id="KW-0811">Translocation</keyword>
<dbReference type="Pfam" id="PF02953">
    <property type="entry name" value="zf-Tim10_DDP"/>
    <property type="match status" value="1"/>
</dbReference>
<keyword evidence="8" id="KW-1185">Reference proteome</keyword>
<keyword evidence="5" id="KW-1015">Disulfide bond</keyword>
<name>A0A9W8H6S9_9FUNG</name>
<keyword evidence="5" id="KW-0496">Mitochondrion</keyword>